<dbReference type="PANTHER" id="PTHR23501">
    <property type="entry name" value="MAJOR FACILITATOR SUPERFAMILY"/>
    <property type="match status" value="1"/>
</dbReference>
<reference evidence="7 8" key="1">
    <citation type="submission" date="2019-10" db="EMBL/GenBank/DDBJ databases">
        <authorList>
            <person name="Palmer J.M."/>
        </authorList>
    </citation>
    <scope>NUCLEOTIDE SEQUENCE [LARGE SCALE GENOMIC DNA]</scope>
    <source>
        <strain evidence="7 8">TWF730</strain>
    </source>
</reference>
<feature type="transmembrane region" description="Helical" evidence="5">
    <location>
        <begin position="182"/>
        <end position="201"/>
    </location>
</feature>
<evidence type="ECO:0000256" key="1">
    <source>
        <dbReference type="ARBA" id="ARBA00004141"/>
    </source>
</evidence>
<evidence type="ECO:0000313" key="7">
    <source>
        <dbReference type="EMBL" id="KAK6358180.1"/>
    </source>
</evidence>
<dbReference type="EMBL" id="JAVHNS010000004">
    <property type="protein sequence ID" value="KAK6358180.1"/>
    <property type="molecule type" value="Genomic_DNA"/>
</dbReference>
<dbReference type="GO" id="GO:0022857">
    <property type="term" value="F:transmembrane transporter activity"/>
    <property type="evidence" value="ECO:0007669"/>
    <property type="project" value="InterPro"/>
</dbReference>
<dbReference type="Gene3D" id="1.20.1250.20">
    <property type="entry name" value="MFS general substrate transporter like domains"/>
    <property type="match status" value="1"/>
</dbReference>
<feature type="transmembrane region" description="Helical" evidence="5">
    <location>
        <begin position="124"/>
        <end position="144"/>
    </location>
</feature>
<evidence type="ECO:0000259" key="6">
    <source>
        <dbReference type="PROSITE" id="PS50850"/>
    </source>
</evidence>
<feature type="transmembrane region" description="Helical" evidence="5">
    <location>
        <begin position="280"/>
        <end position="302"/>
    </location>
</feature>
<keyword evidence="8" id="KW-1185">Reference proteome</keyword>
<feature type="transmembrane region" description="Helical" evidence="5">
    <location>
        <begin position="463"/>
        <end position="481"/>
    </location>
</feature>
<comment type="caution">
    <text evidence="7">The sequence shown here is derived from an EMBL/GenBank/DDBJ whole genome shotgun (WGS) entry which is preliminary data.</text>
</comment>
<dbReference type="Gene3D" id="1.20.1720.10">
    <property type="entry name" value="Multidrug resistance protein D"/>
    <property type="match status" value="1"/>
</dbReference>
<feature type="transmembrane region" description="Helical" evidence="5">
    <location>
        <begin position="529"/>
        <end position="549"/>
    </location>
</feature>
<feature type="transmembrane region" description="Helical" evidence="5">
    <location>
        <begin position="421"/>
        <end position="442"/>
    </location>
</feature>
<dbReference type="InterPro" id="IPR036259">
    <property type="entry name" value="MFS_trans_sf"/>
</dbReference>
<dbReference type="PROSITE" id="PS50850">
    <property type="entry name" value="MFS"/>
    <property type="match status" value="1"/>
</dbReference>
<evidence type="ECO:0000313" key="8">
    <source>
        <dbReference type="Proteomes" id="UP001373714"/>
    </source>
</evidence>
<dbReference type="Pfam" id="PF07690">
    <property type="entry name" value="MFS_1"/>
    <property type="match status" value="1"/>
</dbReference>
<dbReference type="InterPro" id="IPR020846">
    <property type="entry name" value="MFS_dom"/>
</dbReference>
<comment type="subcellular location">
    <subcellularLocation>
        <location evidence="1">Membrane</location>
        <topology evidence="1">Multi-pass membrane protein</topology>
    </subcellularLocation>
</comment>
<dbReference type="PRINTS" id="PR01036">
    <property type="entry name" value="TCRTETB"/>
</dbReference>
<accession>A0AAV9VEI3</accession>
<evidence type="ECO:0000256" key="4">
    <source>
        <dbReference type="ARBA" id="ARBA00023136"/>
    </source>
</evidence>
<sequence length="584" mass="62731">MQQSTNASLEAESNTDLSSKKLEAGIVTPQTLDINNEIQMAEPEAAPPVPLLSDARLYVIGAGIWISLFLAAFETTVVATSLIDIASEFQDFNRASWIVVVYLLTYNGFLLLSSKLCDILGIKTMFLAANFIFGVFSIACGASKSMTQLIVFRAIQGIGGGGIYCIAFILMMAIITKEKLGTFSAGISSVFAISSICGPLLGGVITEKSTWRWIFYLNGPGIVLAFGVLYFAIPDIGQVKLDRQTLGRIDFGGGFLSVAWSILIVYALQEGGAAYPWDHSVILGTLISGIIGLFLFAGYEWYIEKKSSIIEPIFPLRLFKSPAFTYLVLTTLCIGVPIYVTIINIPQRYQIVNGVSPIRSGVLLLPMLVVSPVMSLIPGLALQKHWKYVPYMFAIGGALCIAGSAGLGFLGDGTAIQPKTYGFLALLGAGMGLVMPVGVMLVKFVCESKDEAVALGAQNMTRILGGLIGLAIGTAILHQKIEKELPGVLSPEQLQALLKSPQAMATMQPEQILAVRGVYAKSYDLQFNMATGFSALGFIFSCLTTYYVVQILNTIDPEKFFSTLGLKKPNGEGQTDGGKKAEEA</sequence>
<dbReference type="AlphaFoldDB" id="A0AAV9VEI3"/>
<feature type="transmembrane region" description="Helical" evidence="5">
    <location>
        <begin position="95"/>
        <end position="112"/>
    </location>
</feature>
<evidence type="ECO:0000256" key="2">
    <source>
        <dbReference type="ARBA" id="ARBA00022692"/>
    </source>
</evidence>
<dbReference type="GO" id="GO:0005886">
    <property type="term" value="C:plasma membrane"/>
    <property type="evidence" value="ECO:0007669"/>
    <property type="project" value="TreeGrafter"/>
</dbReference>
<feature type="transmembrane region" description="Helical" evidence="5">
    <location>
        <begin position="389"/>
        <end position="409"/>
    </location>
</feature>
<keyword evidence="3 5" id="KW-1133">Transmembrane helix</keyword>
<feature type="transmembrane region" description="Helical" evidence="5">
    <location>
        <begin position="150"/>
        <end position="175"/>
    </location>
</feature>
<proteinExistence type="predicted"/>
<feature type="transmembrane region" description="Helical" evidence="5">
    <location>
        <begin position="57"/>
        <end position="83"/>
    </location>
</feature>
<evidence type="ECO:0000256" key="3">
    <source>
        <dbReference type="ARBA" id="ARBA00022989"/>
    </source>
</evidence>
<dbReference type="InterPro" id="IPR011701">
    <property type="entry name" value="MFS"/>
</dbReference>
<feature type="transmembrane region" description="Helical" evidence="5">
    <location>
        <begin position="245"/>
        <end position="268"/>
    </location>
</feature>
<keyword evidence="4 5" id="KW-0472">Membrane</keyword>
<dbReference type="PANTHER" id="PTHR23501:SF43">
    <property type="entry name" value="MULTIDRUG TRANSPORTER, PUTATIVE (AFU_ORTHOLOGUE AFUA_6G03040)-RELATED"/>
    <property type="match status" value="1"/>
</dbReference>
<evidence type="ECO:0000256" key="5">
    <source>
        <dbReference type="SAM" id="Phobius"/>
    </source>
</evidence>
<dbReference type="SUPFAM" id="SSF103473">
    <property type="entry name" value="MFS general substrate transporter"/>
    <property type="match status" value="1"/>
</dbReference>
<feature type="transmembrane region" description="Helical" evidence="5">
    <location>
        <begin position="362"/>
        <end position="382"/>
    </location>
</feature>
<feature type="transmembrane region" description="Helical" evidence="5">
    <location>
        <begin position="213"/>
        <end position="233"/>
    </location>
</feature>
<dbReference type="Proteomes" id="UP001373714">
    <property type="component" value="Unassembled WGS sequence"/>
</dbReference>
<protein>
    <recommendedName>
        <fullName evidence="6">Major facilitator superfamily (MFS) profile domain-containing protein</fullName>
    </recommendedName>
</protein>
<feature type="domain" description="Major facilitator superfamily (MFS) profile" evidence="6">
    <location>
        <begin position="60"/>
        <end position="549"/>
    </location>
</feature>
<feature type="transmembrane region" description="Helical" evidence="5">
    <location>
        <begin position="323"/>
        <end position="342"/>
    </location>
</feature>
<name>A0AAV9VEI3_9PEZI</name>
<keyword evidence="2 5" id="KW-0812">Transmembrane</keyword>
<gene>
    <name evidence="7" type="ORF">TWF730_007533</name>
</gene>
<organism evidence="7 8">
    <name type="scientific">Orbilia blumenaviensis</name>
    <dbReference type="NCBI Taxonomy" id="1796055"/>
    <lineage>
        <taxon>Eukaryota</taxon>
        <taxon>Fungi</taxon>
        <taxon>Dikarya</taxon>
        <taxon>Ascomycota</taxon>
        <taxon>Pezizomycotina</taxon>
        <taxon>Orbiliomycetes</taxon>
        <taxon>Orbiliales</taxon>
        <taxon>Orbiliaceae</taxon>
        <taxon>Orbilia</taxon>
    </lineage>
</organism>